<dbReference type="GO" id="GO:0005576">
    <property type="term" value="C:extracellular region"/>
    <property type="evidence" value="ECO:0007669"/>
    <property type="project" value="TreeGrafter"/>
</dbReference>
<name>A0AAE1XRI2_9LAMI</name>
<dbReference type="Pfam" id="PF14541">
    <property type="entry name" value="TAXi_C"/>
    <property type="match status" value="1"/>
</dbReference>
<keyword evidence="5" id="KW-0325">Glycoprotein</keyword>
<keyword evidence="6" id="KW-0732">Signal</keyword>
<dbReference type="GO" id="GO:0004190">
    <property type="term" value="F:aspartic-type endopeptidase activity"/>
    <property type="evidence" value="ECO:0007669"/>
    <property type="project" value="UniProtKB-KW"/>
</dbReference>
<dbReference type="SUPFAM" id="SSF50630">
    <property type="entry name" value="Acid proteases"/>
    <property type="match status" value="1"/>
</dbReference>
<feature type="signal peptide" evidence="6">
    <location>
        <begin position="1"/>
        <end position="25"/>
    </location>
</feature>
<evidence type="ECO:0000313" key="8">
    <source>
        <dbReference type="EMBL" id="KAK4416651.1"/>
    </source>
</evidence>
<dbReference type="InterPro" id="IPR033121">
    <property type="entry name" value="PEPTIDASE_A1"/>
</dbReference>
<dbReference type="InterPro" id="IPR032799">
    <property type="entry name" value="TAXi_C"/>
</dbReference>
<evidence type="ECO:0000256" key="6">
    <source>
        <dbReference type="SAM" id="SignalP"/>
    </source>
</evidence>
<comment type="similarity">
    <text evidence="1">Belongs to the peptidase A1 family.</text>
</comment>
<dbReference type="CDD" id="cd05476">
    <property type="entry name" value="pepsin_A_like_plant"/>
    <property type="match status" value="1"/>
</dbReference>
<dbReference type="PROSITE" id="PS51767">
    <property type="entry name" value="PEPTIDASE_A1"/>
    <property type="match status" value="1"/>
</dbReference>
<evidence type="ECO:0000256" key="2">
    <source>
        <dbReference type="ARBA" id="ARBA00022670"/>
    </source>
</evidence>
<evidence type="ECO:0000313" key="9">
    <source>
        <dbReference type="Proteomes" id="UP001293254"/>
    </source>
</evidence>
<dbReference type="FunFam" id="2.40.70.10:FF:000031">
    <property type="entry name" value="Aspartyl protease AED1"/>
    <property type="match status" value="1"/>
</dbReference>
<dbReference type="AlphaFoldDB" id="A0AAE1XRI2"/>
<evidence type="ECO:0000256" key="5">
    <source>
        <dbReference type="ARBA" id="ARBA00023180"/>
    </source>
</evidence>
<keyword evidence="4" id="KW-0378">Hydrolase</keyword>
<dbReference type="PANTHER" id="PTHR47967:SF23">
    <property type="entry name" value="OS04G0448300 PROTEIN"/>
    <property type="match status" value="1"/>
</dbReference>
<evidence type="ECO:0000256" key="3">
    <source>
        <dbReference type="ARBA" id="ARBA00022750"/>
    </source>
</evidence>
<evidence type="ECO:0000256" key="1">
    <source>
        <dbReference type="ARBA" id="ARBA00007447"/>
    </source>
</evidence>
<dbReference type="InterPro" id="IPR032861">
    <property type="entry name" value="TAXi_N"/>
</dbReference>
<dbReference type="Proteomes" id="UP001293254">
    <property type="component" value="Unassembled WGS sequence"/>
</dbReference>
<sequence>MASDHISLSSMAALTLLLLPVLSLSLPPTLSTSSHTLHRPNLIKTGFQATLKHVDSEGNFTRLELLQRGIERARKRIERIHAQTSKVNIEAPIHPGNGDYLIDLSIGTPPLSYRAILDTGSDITWTQCLPCQNCFDQPTPIFNPKNSRTFAKVPSSSKLCKELPGSRRNRGKCEYKCEYGDTSYVEVFLATETFTFKDVAVPKVAFGCAFDHKGKFDGSAGLVGLGRGKLSLVSHLQEPKFSYCLPRFGDARRTGTLLVGSRATIRPGQVKITTPLIKNPLHPSFYYLSLKGISVGETLIPINIPINRDGSGGMVIDSGSTVTYMKSGSFEQVKKEFTRQIKLRAVSGKAPMELEVCFHLPSGGERVVVPKVVFHFEGPADLELPEENYFQTNDSSKTGCLMMARSPASLPFIFGSLQQQNMLVHHDLAEETVSFVKGHEC</sequence>
<dbReference type="InterPro" id="IPR021109">
    <property type="entry name" value="Peptidase_aspartic_dom_sf"/>
</dbReference>
<organism evidence="8 9">
    <name type="scientific">Sesamum alatum</name>
    <dbReference type="NCBI Taxonomy" id="300844"/>
    <lineage>
        <taxon>Eukaryota</taxon>
        <taxon>Viridiplantae</taxon>
        <taxon>Streptophyta</taxon>
        <taxon>Embryophyta</taxon>
        <taxon>Tracheophyta</taxon>
        <taxon>Spermatophyta</taxon>
        <taxon>Magnoliopsida</taxon>
        <taxon>eudicotyledons</taxon>
        <taxon>Gunneridae</taxon>
        <taxon>Pentapetalae</taxon>
        <taxon>asterids</taxon>
        <taxon>lamiids</taxon>
        <taxon>Lamiales</taxon>
        <taxon>Pedaliaceae</taxon>
        <taxon>Sesamum</taxon>
    </lineage>
</organism>
<feature type="domain" description="Peptidase A1" evidence="7">
    <location>
        <begin position="100"/>
        <end position="436"/>
    </location>
</feature>
<dbReference type="PANTHER" id="PTHR47967">
    <property type="entry name" value="OS07G0603500 PROTEIN-RELATED"/>
    <property type="match status" value="1"/>
</dbReference>
<feature type="chain" id="PRO_5042256799" evidence="6">
    <location>
        <begin position="26"/>
        <end position="441"/>
    </location>
</feature>
<dbReference type="GO" id="GO:0006508">
    <property type="term" value="P:proteolysis"/>
    <property type="evidence" value="ECO:0007669"/>
    <property type="project" value="UniProtKB-KW"/>
</dbReference>
<dbReference type="EMBL" id="JACGWO010000010">
    <property type="protein sequence ID" value="KAK4416651.1"/>
    <property type="molecule type" value="Genomic_DNA"/>
</dbReference>
<reference evidence="8" key="1">
    <citation type="submission" date="2020-06" db="EMBL/GenBank/DDBJ databases">
        <authorList>
            <person name="Li T."/>
            <person name="Hu X."/>
            <person name="Zhang T."/>
            <person name="Song X."/>
            <person name="Zhang H."/>
            <person name="Dai N."/>
            <person name="Sheng W."/>
            <person name="Hou X."/>
            <person name="Wei L."/>
        </authorList>
    </citation>
    <scope>NUCLEOTIDE SEQUENCE</scope>
    <source>
        <strain evidence="8">3651</strain>
        <tissue evidence="8">Leaf</tissue>
    </source>
</reference>
<reference evidence="8" key="2">
    <citation type="journal article" date="2024" name="Plant">
        <title>Genomic evolution and insights into agronomic trait innovations of Sesamum species.</title>
        <authorList>
            <person name="Miao H."/>
            <person name="Wang L."/>
            <person name="Qu L."/>
            <person name="Liu H."/>
            <person name="Sun Y."/>
            <person name="Le M."/>
            <person name="Wang Q."/>
            <person name="Wei S."/>
            <person name="Zheng Y."/>
            <person name="Lin W."/>
            <person name="Duan Y."/>
            <person name="Cao H."/>
            <person name="Xiong S."/>
            <person name="Wang X."/>
            <person name="Wei L."/>
            <person name="Li C."/>
            <person name="Ma Q."/>
            <person name="Ju M."/>
            <person name="Zhao R."/>
            <person name="Li G."/>
            <person name="Mu C."/>
            <person name="Tian Q."/>
            <person name="Mei H."/>
            <person name="Zhang T."/>
            <person name="Gao T."/>
            <person name="Zhang H."/>
        </authorList>
    </citation>
    <scope>NUCLEOTIDE SEQUENCE</scope>
    <source>
        <strain evidence="8">3651</strain>
    </source>
</reference>
<keyword evidence="9" id="KW-1185">Reference proteome</keyword>
<dbReference type="Gene3D" id="2.40.70.10">
    <property type="entry name" value="Acid Proteases"/>
    <property type="match status" value="2"/>
</dbReference>
<gene>
    <name evidence="8" type="ORF">Salat_2490600</name>
</gene>
<evidence type="ECO:0000259" key="7">
    <source>
        <dbReference type="PROSITE" id="PS51767"/>
    </source>
</evidence>
<dbReference type="Pfam" id="PF14543">
    <property type="entry name" value="TAXi_N"/>
    <property type="match status" value="1"/>
</dbReference>
<comment type="caution">
    <text evidence="8">The sequence shown here is derived from an EMBL/GenBank/DDBJ whole genome shotgun (WGS) entry which is preliminary data.</text>
</comment>
<proteinExistence type="inferred from homology"/>
<dbReference type="InterPro" id="IPR051708">
    <property type="entry name" value="Plant_Aspart_Prot_A1"/>
</dbReference>
<keyword evidence="3" id="KW-0064">Aspartyl protease</keyword>
<accession>A0AAE1XRI2</accession>
<dbReference type="InterPro" id="IPR034161">
    <property type="entry name" value="Pepsin-like_plant"/>
</dbReference>
<protein>
    <submittedName>
        <fullName evidence="8">Aspartic proteinase nepenthesin-1</fullName>
    </submittedName>
</protein>
<keyword evidence="2" id="KW-0645">Protease</keyword>
<evidence type="ECO:0000256" key="4">
    <source>
        <dbReference type="ARBA" id="ARBA00022801"/>
    </source>
</evidence>